<evidence type="ECO:0000259" key="2">
    <source>
        <dbReference type="Pfam" id="PF18887"/>
    </source>
</evidence>
<dbReference type="InterPro" id="IPR026444">
    <property type="entry name" value="Secre_tail"/>
</dbReference>
<name>A0A1I2Q835_9FLAO</name>
<feature type="domain" description="MBG" evidence="2">
    <location>
        <begin position="222"/>
        <end position="287"/>
    </location>
</feature>
<keyword evidence="1" id="KW-0732">Signal</keyword>
<keyword evidence="4" id="KW-1185">Reference proteome</keyword>
<gene>
    <name evidence="3" type="ORF">SAMN04488033_1472</name>
</gene>
<dbReference type="Proteomes" id="UP000199116">
    <property type="component" value="Unassembled WGS sequence"/>
</dbReference>
<reference evidence="4" key="1">
    <citation type="submission" date="2016-10" db="EMBL/GenBank/DDBJ databases">
        <authorList>
            <person name="Varghese N."/>
            <person name="Submissions S."/>
        </authorList>
    </citation>
    <scope>NUCLEOTIDE SEQUENCE [LARGE SCALE GENOMIC DNA]</scope>
    <source>
        <strain evidence="4">DSM 23515</strain>
    </source>
</reference>
<dbReference type="Pfam" id="PF18887">
    <property type="entry name" value="MBG_3"/>
    <property type="match status" value="3"/>
</dbReference>
<dbReference type="NCBIfam" id="TIGR04183">
    <property type="entry name" value="Por_Secre_tail"/>
    <property type="match status" value="1"/>
</dbReference>
<dbReference type="AlphaFoldDB" id="A0A1I2Q835"/>
<dbReference type="EMBL" id="FOOH01000047">
    <property type="protein sequence ID" value="SFG24524.1"/>
    <property type="molecule type" value="Genomic_DNA"/>
</dbReference>
<dbReference type="Gene3D" id="2.60.40.2060">
    <property type="match status" value="3"/>
</dbReference>
<feature type="domain" description="MBG" evidence="2">
    <location>
        <begin position="80"/>
        <end position="145"/>
    </location>
</feature>
<dbReference type="RefSeq" id="WP_177195735.1">
    <property type="nucleotide sequence ID" value="NZ_FOOH01000047.1"/>
</dbReference>
<sequence>NKAEALITADAIQTFTYDGTVKDIAATLNHSETELAYAPAQGNTAAGTYPVTISAEATSNYEAASEQVSLIITNAEIIGVTFESETFTYDGTSKDIFITGLPEGATVKYENNGQTNAGTYKVTATISQENYNDKVLTANLVVNKAEALITADAIQTFTYDGTVKDIAATLNHSETELAYAPAQGNTAAGTYPVTISAEATSNYEAASEQVSLIITNAEIIGVTFESETFTYDGTSKDIFITGLPEGATVKYENNGQTNAGTYKVTATISQENYNDKVLTANLVVNKAEALITADAIQTFTYDGAVKDVAATLNHSETELAYAPAQGYTAAGTYPVTISAEETDNYLSISKEVLLVIENAEIAGVSFDGEFEFFTYDGSEHSIFVTGLPEGATVAYNNNTHTNAGTYTVTATVSLEGYEDLVLTTNLVIKKAEQEISFNELEDRNQLSDEHFQLDATSNSGLRVVYSYTYETENPAATVGPRGFVRILGGGQITITATQEGNQNYEAAPPVVRTLTINGSEALLNTAVINGVTYSNPGVDIYYLIGCGNTENEVFIELEQNQGSSINQDNSFTISTPAPGIYRETVTVTSEDGISTKTYSITVEKNFNFEDIVIQKFNNVMLINNNRETNGGYKFVSYRWYKDGSVIGNEQYFSAGKNADDLLDAESSYYVVLETEEGEILKTCTSEIQLRSSFNVSLAPNPVSSGGTMELLADFPKEELETMQLSIHNLNGMLLKQMNSNRKITNITLPYNLQMGVYILKIETENISRSIKFIIK</sequence>
<organism evidence="3 4">
    <name type="scientific">Salegentibacter agarivorans</name>
    <dbReference type="NCBI Taxonomy" id="345907"/>
    <lineage>
        <taxon>Bacteria</taxon>
        <taxon>Pseudomonadati</taxon>
        <taxon>Bacteroidota</taxon>
        <taxon>Flavobacteriia</taxon>
        <taxon>Flavobacteriales</taxon>
        <taxon>Flavobacteriaceae</taxon>
        <taxon>Salegentibacter</taxon>
    </lineage>
</organism>
<proteinExistence type="predicted"/>
<feature type="non-terminal residue" evidence="3">
    <location>
        <position position="1"/>
    </location>
</feature>
<protein>
    <submittedName>
        <fullName evidence="3">Por secretion system C-terminal sorting domain-containing protein</fullName>
    </submittedName>
</protein>
<evidence type="ECO:0000256" key="1">
    <source>
        <dbReference type="ARBA" id="ARBA00022729"/>
    </source>
</evidence>
<dbReference type="InterPro" id="IPR043772">
    <property type="entry name" value="MBG_3"/>
</dbReference>
<accession>A0A1I2Q835</accession>
<evidence type="ECO:0000313" key="4">
    <source>
        <dbReference type="Proteomes" id="UP000199116"/>
    </source>
</evidence>
<evidence type="ECO:0000313" key="3">
    <source>
        <dbReference type="EMBL" id="SFG24524.1"/>
    </source>
</evidence>
<feature type="domain" description="MBG" evidence="2">
    <location>
        <begin position="374"/>
        <end position="431"/>
    </location>
</feature>